<reference evidence="8" key="2">
    <citation type="submission" date="2025-09" db="UniProtKB">
        <authorList>
            <consortium name="Ensembl"/>
        </authorList>
    </citation>
    <scope>IDENTIFICATION</scope>
</reference>
<dbReference type="GO" id="GO:0002250">
    <property type="term" value="P:adaptive immune response"/>
    <property type="evidence" value="ECO:0007669"/>
    <property type="project" value="UniProtKB-KW"/>
</dbReference>
<dbReference type="SMART" id="SM00406">
    <property type="entry name" value="IGv"/>
    <property type="match status" value="1"/>
</dbReference>
<evidence type="ECO:0000256" key="2">
    <source>
        <dbReference type="ARBA" id="ARBA00023130"/>
    </source>
</evidence>
<evidence type="ECO:0000256" key="4">
    <source>
        <dbReference type="ARBA" id="ARBA00023319"/>
    </source>
</evidence>
<reference evidence="8" key="1">
    <citation type="submission" date="2025-08" db="UniProtKB">
        <authorList>
            <consortium name="Ensembl"/>
        </authorList>
    </citation>
    <scope>IDENTIFICATION</scope>
</reference>
<dbReference type="SMART" id="SM00409">
    <property type="entry name" value="IG"/>
    <property type="match status" value="1"/>
</dbReference>
<dbReference type="AlphaFoldDB" id="A0A673LYB4"/>
<dbReference type="InterPro" id="IPR036179">
    <property type="entry name" value="Ig-like_dom_sf"/>
</dbReference>
<dbReference type="Ensembl" id="ENSSRHT00000084942.1">
    <property type="protein sequence ID" value="ENSSRHP00000082710.1"/>
    <property type="gene ID" value="ENSSRHG00000040924.1"/>
</dbReference>
<keyword evidence="5" id="KW-0391">Immunity</keyword>
<dbReference type="GO" id="GO:0042101">
    <property type="term" value="C:T cell receptor complex"/>
    <property type="evidence" value="ECO:0007669"/>
    <property type="project" value="UniProtKB-KW"/>
</dbReference>
<dbReference type="InterPro" id="IPR051287">
    <property type="entry name" value="TCR_variable_region"/>
</dbReference>
<dbReference type="Pfam" id="PF07686">
    <property type="entry name" value="V-set"/>
    <property type="match status" value="1"/>
</dbReference>
<evidence type="ECO:0000256" key="3">
    <source>
        <dbReference type="ARBA" id="ARBA00023170"/>
    </source>
</evidence>
<evidence type="ECO:0000256" key="6">
    <source>
        <dbReference type="SAM" id="SignalP"/>
    </source>
</evidence>
<keyword evidence="2" id="KW-1064">Adaptive immunity</keyword>
<protein>
    <recommendedName>
        <fullName evidence="7">Ig-like domain-containing protein</fullName>
    </recommendedName>
</protein>
<dbReference type="Proteomes" id="UP000472270">
    <property type="component" value="Unassembled WGS sequence"/>
</dbReference>
<keyword evidence="3" id="KW-0675">Receptor</keyword>
<dbReference type="PANTHER" id="PTHR19367">
    <property type="entry name" value="T-CELL RECEPTOR ALPHA CHAIN V REGION"/>
    <property type="match status" value="1"/>
</dbReference>
<evidence type="ECO:0000256" key="1">
    <source>
        <dbReference type="ARBA" id="ARBA00022729"/>
    </source>
</evidence>
<keyword evidence="5" id="KW-1279">T cell receptor</keyword>
<dbReference type="InterPro" id="IPR013106">
    <property type="entry name" value="Ig_V-set"/>
</dbReference>
<feature type="domain" description="Ig-like" evidence="7">
    <location>
        <begin position="26"/>
        <end position="120"/>
    </location>
</feature>
<accession>A0A673LYB4</accession>
<sequence length="120" mass="13851">LCSVLLCSLILCLMFADVMAVDKIEPNRRTNIIKTEGEPVTLSCSYESDSEYVRLYWYRQYHNEEPQYLLHQGARSSLTRHSSEPRFISSTSRIFTELFISSVTVSDSALYYCALRVKAH</sequence>
<name>A0A673LYB4_9TELE</name>
<dbReference type="PROSITE" id="PS50835">
    <property type="entry name" value="IG_LIKE"/>
    <property type="match status" value="1"/>
</dbReference>
<proteinExistence type="predicted"/>
<dbReference type="Gene3D" id="2.60.40.10">
    <property type="entry name" value="Immunoglobulins"/>
    <property type="match status" value="1"/>
</dbReference>
<dbReference type="SUPFAM" id="SSF48726">
    <property type="entry name" value="Immunoglobulin"/>
    <property type="match status" value="1"/>
</dbReference>
<feature type="signal peptide" evidence="6">
    <location>
        <begin position="1"/>
        <end position="20"/>
    </location>
</feature>
<dbReference type="InterPro" id="IPR013783">
    <property type="entry name" value="Ig-like_fold"/>
</dbReference>
<dbReference type="InterPro" id="IPR007110">
    <property type="entry name" value="Ig-like_dom"/>
</dbReference>
<evidence type="ECO:0000313" key="8">
    <source>
        <dbReference type="Ensembl" id="ENSSRHP00000082710.1"/>
    </source>
</evidence>
<evidence type="ECO:0000313" key="9">
    <source>
        <dbReference type="Proteomes" id="UP000472270"/>
    </source>
</evidence>
<dbReference type="PANTHER" id="PTHR19367:SF18">
    <property type="entry name" value="T CELL RECEPTOR ALPHA VARIABLE 16"/>
    <property type="match status" value="1"/>
</dbReference>
<organism evidence="8 9">
    <name type="scientific">Sinocyclocheilus rhinocerous</name>
    <dbReference type="NCBI Taxonomy" id="307959"/>
    <lineage>
        <taxon>Eukaryota</taxon>
        <taxon>Metazoa</taxon>
        <taxon>Chordata</taxon>
        <taxon>Craniata</taxon>
        <taxon>Vertebrata</taxon>
        <taxon>Euteleostomi</taxon>
        <taxon>Actinopterygii</taxon>
        <taxon>Neopterygii</taxon>
        <taxon>Teleostei</taxon>
        <taxon>Ostariophysi</taxon>
        <taxon>Cypriniformes</taxon>
        <taxon>Cyprinidae</taxon>
        <taxon>Cyprininae</taxon>
        <taxon>Sinocyclocheilus</taxon>
    </lineage>
</organism>
<evidence type="ECO:0000256" key="5">
    <source>
        <dbReference type="ARBA" id="ARBA00043266"/>
    </source>
</evidence>
<keyword evidence="1 6" id="KW-0732">Signal</keyword>
<feature type="chain" id="PRO_5025593216" description="Ig-like domain-containing protein" evidence="6">
    <location>
        <begin position="21"/>
        <end position="120"/>
    </location>
</feature>
<keyword evidence="4" id="KW-0393">Immunoglobulin domain</keyword>
<evidence type="ECO:0000259" key="7">
    <source>
        <dbReference type="PROSITE" id="PS50835"/>
    </source>
</evidence>
<dbReference type="InterPro" id="IPR003599">
    <property type="entry name" value="Ig_sub"/>
</dbReference>
<keyword evidence="9" id="KW-1185">Reference proteome</keyword>